<evidence type="ECO:0000256" key="6">
    <source>
        <dbReference type="ARBA" id="ARBA00023136"/>
    </source>
</evidence>
<evidence type="ECO:0000256" key="3">
    <source>
        <dbReference type="ARBA" id="ARBA00018529"/>
    </source>
</evidence>
<feature type="region of interest" description="Disordered" evidence="7">
    <location>
        <begin position="1"/>
        <end position="35"/>
    </location>
</feature>
<dbReference type="InterPro" id="IPR027244">
    <property type="entry name" value="IML1"/>
</dbReference>
<dbReference type="InterPro" id="IPR000591">
    <property type="entry name" value="DEP_dom"/>
</dbReference>
<accession>A0A0H2RSY7</accession>
<dbReference type="InParanoid" id="A0A0H2RSY7"/>
<feature type="region of interest" description="Disordered" evidence="7">
    <location>
        <begin position="679"/>
        <end position="795"/>
    </location>
</feature>
<protein>
    <recommendedName>
        <fullName evidence="3">Vacuolar membrane-associated protein IML1</fullName>
    </recommendedName>
    <alternativeName>
        <fullName evidence="4">Vacuolar membrane-associated protein iml1</fullName>
    </alternativeName>
</protein>
<dbReference type="GO" id="GO:0010508">
    <property type="term" value="P:positive regulation of autophagy"/>
    <property type="evidence" value="ECO:0007669"/>
    <property type="project" value="TreeGrafter"/>
</dbReference>
<evidence type="ECO:0000256" key="5">
    <source>
        <dbReference type="ARBA" id="ARBA00022554"/>
    </source>
</evidence>
<proteinExistence type="inferred from homology"/>
<dbReference type="GO" id="GO:0005096">
    <property type="term" value="F:GTPase activator activity"/>
    <property type="evidence" value="ECO:0007669"/>
    <property type="project" value="InterPro"/>
</dbReference>
<dbReference type="PANTHER" id="PTHR13179:SF8">
    <property type="entry name" value="GATOR COMPLEX PROTEIN DEPDC5"/>
    <property type="match status" value="1"/>
</dbReference>
<dbReference type="EMBL" id="KQ085937">
    <property type="protein sequence ID" value="KLO14919.1"/>
    <property type="molecule type" value="Genomic_DNA"/>
</dbReference>
<organism evidence="9 10">
    <name type="scientific">Schizopora paradoxa</name>
    <dbReference type="NCBI Taxonomy" id="27342"/>
    <lineage>
        <taxon>Eukaryota</taxon>
        <taxon>Fungi</taxon>
        <taxon>Dikarya</taxon>
        <taxon>Basidiomycota</taxon>
        <taxon>Agaricomycotina</taxon>
        <taxon>Agaricomycetes</taxon>
        <taxon>Hymenochaetales</taxon>
        <taxon>Schizoporaceae</taxon>
        <taxon>Schizopora</taxon>
    </lineage>
</organism>
<keyword evidence="5" id="KW-0926">Vacuole</keyword>
<dbReference type="InterPro" id="IPR057068">
    <property type="entry name" value="IML1_N_fung"/>
</dbReference>
<sequence length="1629" mass="183014">MSNSRAESSNTSNTPRYGRKRSDTLQSMLRSPTSATPLVVGNTKELTLWVNDSTTSSSPNAPEVVLNPDCWPGALDGDIIRVTAVSDDENDLDYDGRWEKDGFLFIVNTRDAQGCAAGLQISVTKSIASAFGLRHRMYVRLTKVDRTKMCADYIEIVFQDQYLGRSDMWRLGKQLQGRCIHVGQEITFVGSPTGKILNIFIDGKNVSAGLVTAKTKAIFRSLSAKVTIFIQVCRELWEFAGDGERYNEKVVHSFLPALFRKWREAGTNHIVTIVLISRVFYEESEIEYAAGPLRQEEDETDENNVNRGRWYKDFFKVITDLEAVEDWKPTLVSLKDAFVAFQRDILLTHHYHRSTLVPSNTTGTSGVAGSMDDVRLVGRISFAHEGPILEALNLALNPLSTHYIDRSLSLTGVGAILVTPGTGHYRVSKRLLRLTTTRLLDQGFGLDVVSLAKPPLHQTPVFAFKSYEPNQDADNGRTGWRNNDPLWGGDVDISADDSTPSRKKVTFWWEPLWVTISFWDQQMDLPFRRDRFVARAKMHQIEMLGLLEHDVLSSINVPYLPECLDPMVTPADDQALDFHDNWKVEAEKFDLERFALRKHPPPIHLSSSRESGASSGVTTVMDASSYRSHILEKRPTYALHRSATALPRIPRIEESPRRIFTELPPEDGEKDASMFTTSASTTILSSSPRSSIVSSTKDEEDNKSEGSQTQEESTSRPTFGSKFGASWLFNPFRSTPRSPKQRLPDEVPPPTASSSSAIRIPTPPHGHAQGSTNTASAMSISQGRSPRPPMAIRNTPTRGSILRQRIDDESAMGARPLHRHSPGNTTGISPRDDSLFLHRRSTITSVTSNAPIAPASPIVRTNPLKPNISVPYSQSSMASRWQHMFPQPLYRHEIKWKSMVTPGSLPLTTEFFPSKSELEASYEMFSYDFVVDPSEMRSFLVKPPTLTGRENGDQVRQAWALVVMRGMAALRLIQGFQFVIRPAQKMSEKGTTEDRTKYYAVDDDRTPKPFGASEVFQTETEPVFLSMSNEIHRFSYNGESIQVRRYVRRMPPTKPFNYECLVWPKLGVGYTELKTTFAIHGLENYGWNRLDMLIAGYERQFSDSLRYWRTRFIMIPTLDAPQPATSPSGDKLNDEETRLLGSDKLAQIFSGLVWTPQAERDRAVAHPPVRFIPTYLNPTACVVDEHLVAQLEEVQAAGPFGKKIKSERVLAEMSSPALAKLMREDGELAIKDHRWRTKFYPDSFTGYEFVTWLVREFRDISTREQGAEWGQKLMEDGLFEHCRRKHGFIDGVYFYSLKSEYAVARTPRSSLFWPRSTRNQSSDDTKLVGHYPGGAIKHNASTPRRNKQLVLSNTIVADVDPMKKSDQAEIVVLHYDLIHNPSNVYHFELNWLGTSARCIEEVLRHCSTKIERFGLKMVEAYVTQISDIREQNPFQSCFPIRLAAAPPIIADLAQRVSIFENATNSANANSSTTAGLNTALSGPAQYFFEYALLQHFGFILDIEANELYPDHIDVVYSYRRKAFTRSQFVHRTGVAFVQVLGGSEGFLFLTNRLMAPGRMSMGPGRGVSTGKGGNQPSGFAAVAAVAEKLRTDFAAFCSDKSKLNRFYDEQLALLPAGDKIPEEPPPLSI</sequence>
<keyword evidence="6" id="KW-0472">Membrane</keyword>
<dbReference type="GO" id="GO:0035556">
    <property type="term" value="P:intracellular signal transduction"/>
    <property type="evidence" value="ECO:0007669"/>
    <property type="project" value="InterPro"/>
</dbReference>
<dbReference type="Proteomes" id="UP000053477">
    <property type="component" value="Unassembled WGS sequence"/>
</dbReference>
<comment type="subcellular location">
    <subcellularLocation>
        <location evidence="1">Vacuole membrane</location>
        <topology evidence="1">Peripheral membrane protein</topology>
    </subcellularLocation>
</comment>
<dbReference type="SMART" id="SM00049">
    <property type="entry name" value="DEP"/>
    <property type="match status" value="1"/>
</dbReference>
<name>A0A0H2RSY7_9AGAM</name>
<dbReference type="FunCoup" id="A0A0H2RSY7">
    <property type="interactions" value="217"/>
</dbReference>
<comment type="similarity">
    <text evidence="2">Belongs to the IML1 family.</text>
</comment>
<dbReference type="GO" id="GO:1990130">
    <property type="term" value="C:GATOR1 complex"/>
    <property type="evidence" value="ECO:0007669"/>
    <property type="project" value="TreeGrafter"/>
</dbReference>
<evidence type="ECO:0000259" key="8">
    <source>
        <dbReference type="PROSITE" id="PS50186"/>
    </source>
</evidence>
<dbReference type="Pfam" id="PF00610">
    <property type="entry name" value="DEP"/>
    <property type="match status" value="1"/>
</dbReference>
<feature type="compositionally biased region" description="Polar residues" evidence="7">
    <location>
        <begin position="769"/>
        <end position="784"/>
    </location>
</feature>
<feature type="compositionally biased region" description="Low complexity" evidence="7">
    <location>
        <begin position="679"/>
        <end position="695"/>
    </location>
</feature>
<evidence type="ECO:0000256" key="4">
    <source>
        <dbReference type="ARBA" id="ARBA00021881"/>
    </source>
</evidence>
<dbReference type="SUPFAM" id="SSF46785">
    <property type="entry name" value="Winged helix' DNA-binding domain"/>
    <property type="match status" value="1"/>
</dbReference>
<evidence type="ECO:0000313" key="10">
    <source>
        <dbReference type="Proteomes" id="UP000053477"/>
    </source>
</evidence>
<dbReference type="Gene3D" id="1.10.10.10">
    <property type="entry name" value="Winged helix-like DNA-binding domain superfamily/Winged helix DNA-binding domain"/>
    <property type="match status" value="1"/>
</dbReference>
<evidence type="ECO:0000256" key="1">
    <source>
        <dbReference type="ARBA" id="ARBA00004148"/>
    </source>
</evidence>
<feature type="compositionally biased region" description="Polar residues" evidence="7">
    <location>
        <begin position="1"/>
        <end position="15"/>
    </location>
</feature>
<feature type="compositionally biased region" description="Polar residues" evidence="7">
    <location>
        <begin position="24"/>
        <end position="35"/>
    </location>
</feature>
<dbReference type="PROSITE" id="PS50186">
    <property type="entry name" value="DEP"/>
    <property type="match status" value="1"/>
</dbReference>
<keyword evidence="10" id="KW-1185">Reference proteome</keyword>
<dbReference type="Pfam" id="PF12257">
    <property type="entry name" value="IML1"/>
    <property type="match status" value="1"/>
</dbReference>
<feature type="domain" description="DEP" evidence="8">
    <location>
        <begin position="1224"/>
        <end position="1299"/>
    </location>
</feature>
<dbReference type="InterPro" id="IPR036388">
    <property type="entry name" value="WH-like_DNA-bd_sf"/>
</dbReference>
<dbReference type="STRING" id="27342.A0A0H2RSY7"/>
<dbReference type="GO" id="GO:1904262">
    <property type="term" value="P:negative regulation of TORC1 signaling"/>
    <property type="evidence" value="ECO:0007669"/>
    <property type="project" value="TreeGrafter"/>
</dbReference>
<dbReference type="PANTHER" id="PTHR13179">
    <property type="entry name" value="DEP DOMAIN CONTAINING PROTEIN 5"/>
    <property type="match status" value="1"/>
</dbReference>
<gene>
    <name evidence="9" type="ORF">SCHPADRAFT_996287</name>
</gene>
<evidence type="ECO:0000256" key="7">
    <source>
        <dbReference type="SAM" id="MobiDB-lite"/>
    </source>
</evidence>
<reference evidence="9 10" key="1">
    <citation type="submission" date="2015-04" db="EMBL/GenBank/DDBJ databases">
        <title>Complete genome sequence of Schizopora paradoxa KUC8140, a cosmopolitan wood degrader in East Asia.</title>
        <authorList>
            <consortium name="DOE Joint Genome Institute"/>
            <person name="Min B."/>
            <person name="Park H."/>
            <person name="Jang Y."/>
            <person name="Kim J.-J."/>
            <person name="Kim K.H."/>
            <person name="Pangilinan J."/>
            <person name="Lipzen A."/>
            <person name="Riley R."/>
            <person name="Grigoriev I.V."/>
            <person name="Spatafora J.W."/>
            <person name="Choi I.-G."/>
        </authorList>
    </citation>
    <scope>NUCLEOTIDE SEQUENCE [LARGE SCALE GENOMIC DNA]</scope>
    <source>
        <strain evidence="9 10">KUC8140</strain>
    </source>
</reference>
<dbReference type="CDD" id="cd04449">
    <property type="entry name" value="DEP_DEPDC5-like"/>
    <property type="match status" value="1"/>
</dbReference>
<evidence type="ECO:0000313" key="9">
    <source>
        <dbReference type="EMBL" id="KLO14919.1"/>
    </source>
</evidence>
<dbReference type="InterPro" id="IPR036390">
    <property type="entry name" value="WH_DNA-bd_sf"/>
</dbReference>
<dbReference type="Pfam" id="PF24438">
    <property type="entry name" value="IML1_N_fung"/>
    <property type="match status" value="1"/>
</dbReference>
<dbReference type="OrthoDB" id="39497at2759"/>
<evidence type="ECO:0000256" key="2">
    <source>
        <dbReference type="ARBA" id="ARBA00005643"/>
    </source>
</evidence>
<dbReference type="GO" id="GO:0005774">
    <property type="term" value="C:vacuolar membrane"/>
    <property type="evidence" value="ECO:0007669"/>
    <property type="project" value="UniProtKB-SubCell"/>
</dbReference>
<dbReference type="InterPro" id="IPR048255">
    <property type="entry name" value="IML1_N"/>
</dbReference>